<dbReference type="GO" id="GO:0016874">
    <property type="term" value="F:ligase activity"/>
    <property type="evidence" value="ECO:0007669"/>
    <property type="project" value="UniProtKB-KW"/>
</dbReference>
<name>A0AAE1GTM1_9NEOP</name>
<keyword evidence="1" id="KW-0436">Ligase</keyword>
<reference evidence="1" key="2">
    <citation type="journal article" date="2023" name="BMC Genomics">
        <title>Pest status, molecular evolution, and epigenetic factors derived from the genome assembly of Frankliniella fusca, a thysanopteran phytovirus vector.</title>
        <authorList>
            <person name="Catto M.A."/>
            <person name="Labadie P.E."/>
            <person name="Jacobson A.L."/>
            <person name="Kennedy G.G."/>
            <person name="Srinivasan R."/>
            <person name="Hunt B.G."/>
        </authorList>
    </citation>
    <scope>NUCLEOTIDE SEQUENCE</scope>
    <source>
        <strain evidence="1">PL_HMW_Pooled</strain>
    </source>
</reference>
<keyword evidence="3" id="KW-1185">Reference proteome</keyword>
<accession>A0AAE1GTM1</accession>
<comment type="caution">
    <text evidence="1">The sequence shown here is derived from an EMBL/GenBank/DDBJ whole genome shotgun (WGS) entry which is preliminary data.</text>
</comment>
<organism evidence="1 3">
    <name type="scientific">Frankliniella fusca</name>
    <dbReference type="NCBI Taxonomy" id="407009"/>
    <lineage>
        <taxon>Eukaryota</taxon>
        <taxon>Metazoa</taxon>
        <taxon>Ecdysozoa</taxon>
        <taxon>Arthropoda</taxon>
        <taxon>Hexapoda</taxon>
        <taxon>Insecta</taxon>
        <taxon>Pterygota</taxon>
        <taxon>Neoptera</taxon>
        <taxon>Paraneoptera</taxon>
        <taxon>Thysanoptera</taxon>
        <taxon>Terebrantia</taxon>
        <taxon>Thripoidea</taxon>
        <taxon>Thripidae</taxon>
        <taxon>Frankliniella</taxon>
    </lineage>
</organism>
<proteinExistence type="predicted"/>
<sequence>MLPHDRRVVCCFSHGYTYQLLPRFPITVRYRLNFDVDFMTSTVSVSQTVLLNDVSVSSKHPKTGRKQDPRSYSA</sequence>
<reference evidence="1" key="1">
    <citation type="submission" date="2021-07" db="EMBL/GenBank/DDBJ databases">
        <authorList>
            <person name="Catto M.A."/>
            <person name="Jacobson A."/>
            <person name="Kennedy G."/>
            <person name="Labadie P."/>
            <person name="Hunt B.G."/>
            <person name="Srinivasan R."/>
        </authorList>
    </citation>
    <scope>NUCLEOTIDE SEQUENCE</scope>
    <source>
        <strain evidence="1">PL_HMW_Pooled</strain>
        <tissue evidence="1">Head</tissue>
    </source>
</reference>
<evidence type="ECO:0000313" key="2">
    <source>
        <dbReference type="EMBL" id="KAK3931958.1"/>
    </source>
</evidence>
<dbReference type="EMBL" id="JAHWGI010001433">
    <property type="protein sequence ID" value="KAK3931958.1"/>
    <property type="molecule type" value="Genomic_DNA"/>
</dbReference>
<protein>
    <submittedName>
        <fullName evidence="1">Phenylalanine--tRNA ligase beta subunit</fullName>
    </submittedName>
</protein>
<evidence type="ECO:0000313" key="1">
    <source>
        <dbReference type="EMBL" id="KAK3908744.1"/>
    </source>
</evidence>
<evidence type="ECO:0000313" key="3">
    <source>
        <dbReference type="Proteomes" id="UP001219518"/>
    </source>
</evidence>
<dbReference type="AlphaFoldDB" id="A0AAE1GTM1"/>
<dbReference type="EMBL" id="JAHWGI010000070">
    <property type="protein sequence ID" value="KAK3908744.1"/>
    <property type="molecule type" value="Genomic_DNA"/>
</dbReference>
<dbReference type="Proteomes" id="UP001219518">
    <property type="component" value="Unassembled WGS sequence"/>
</dbReference>
<gene>
    <name evidence="1" type="ORF">KUF71_000628</name>
    <name evidence="2" type="ORF">KUF71_001331</name>
</gene>